<accession>A0ABT0ZNX0</accession>
<feature type="transmembrane region" description="Helical" evidence="1">
    <location>
        <begin position="153"/>
        <end position="175"/>
    </location>
</feature>
<feature type="transmembrane region" description="Helical" evidence="1">
    <location>
        <begin position="324"/>
        <end position="341"/>
    </location>
</feature>
<feature type="transmembrane region" description="Helical" evidence="1">
    <location>
        <begin position="386"/>
        <end position="403"/>
    </location>
</feature>
<protein>
    <recommendedName>
        <fullName evidence="4">YfhO family protein</fullName>
    </recommendedName>
</protein>
<keyword evidence="1" id="KW-0472">Membrane</keyword>
<gene>
    <name evidence="2" type="ORF">NFX39_01070</name>
</gene>
<keyword evidence="1" id="KW-0812">Transmembrane</keyword>
<dbReference type="RefSeq" id="WP_252442169.1">
    <property type="nucleotide sequence ID" value="NZ_JAMWYK010000001.1"/>
</dbReference>
<evidence type="ECO:0000313" key="3">
    <source>
        <dbReference type="Proteomes" id="UP001523234"/>
    </source>
</evidence>
<evidence type="ECO:0000256" key="1">
    <source>
        <dbReference type="SAM" id="Phobius"/>
    </source>
</evidence>
<feature type="transmembrane region" description="Helical" evidence="1">
    <location>
        <begin position="88"/>
        <end position="109"/>
    </location>
</feature>
<evidence type="ECO:0000313" key="2">
    <source>
        <dbReference type="EMBL" id="MCO0831685.1"/>
    </source>
</evidence>
<keyword evidence="1" id="KW-1133">Transmembrane helix</keyword>
<feature type="transmembrane region" description="Helical" evidence="1">
    <location>
        <begin position="210"/>
        <end position="228"/>
    </location>
</feature>
<name>A0ABT0ZNX0_9LACO</name>
<feature type="transmembrane region" description="Helical" evidence="1">
    <location>
        <begin position="12"/>
        <end position="31"/>
    </location>
</feature>
<proteinExistence type="predicted"/>
<organism evidence="2 3">
    <name type="scientific">Fructobacillus apis</name>
    <dbReference type="NCBI Taxonomy" id="2935017"/>
    <lineage>
        <taxon>Bacteria</taxon>
        <taxon>Bacillati</taxon>
        <taxon>Bacillota</taxon>
        <taxon>Bacilli</taxon>
        <taxon>Lactobacillales</taxon>
        <taxon>Lactobacillaceae</taxon>
        <taxon>Fructobacillus</taxon>
    </lineage>
</organism>
<reference evidence="2 3" key="1">
    <citation type="submission" date="2022-06" db="EMBL/GenBank/DDBJ databases">
        <title>Fructobacillus taiwanensis sp. nov., isolated from the honeybee.</title>
        <authorList>
            <person name="Chen Y.-S."/>
            <person name="Wang L.-T."/>
            <person name="Lee Y.-S."/>
            <person name="Chang Y.-C."/>
            <person name="Wu H.-C."/>
            <person name="Liao C.-Y."/>
            <person name="Chen W.-H."/>
            <person name="Deng J.-N."/>
            <person name="Wang Y.-H."/>
        </authorList>
    </citation>
    <scope>NUCLEOTIDE SEQUENCE [LARGE SCALE GENOMIC DNA]</scope>
    <source>
        <strain evidence="2 3">W13</strain>
    </source>
</reference>
<feature type="transmembrane region" description="Helical" evidence="1">
    <location>
        <begin position="291"/>
        <end position="312"/>
    </location>
</feature>
<evidence type="ECO:0008006" key="4">
    <source>
        <dbReference type="Google" id="ProtNLM"/>
    </source>
</evidence>
<sequence length="587" mass="66670">MNKFKTWLTRIPALPGFFFVGAVFAALLLMVGHGNVLYFGADQQFHYNRIYELYRNIQHGNFFPTISTYSANQIGSNVIAMYPSLPNYVGAFLLFIFPRVPAIYVLLWLQFMVQYGIGRFVAKKVGLTNFNADIAAFLYTTATPLVTQTIQQWLFGEVWAMSFMPLVLLGLYRVSKQFLFKNDETKRIDWSIIWPLAIGFALMLNCHVLSFAILIAYTAIFAVIVFIFGHNRLNLIVQMAVAALWAIGLSAGFLIPFLYNSLNNDLTSPQPYESLSYWAAPRAQEMISASYSFFSNTVGLIALLAVAVGFFLLFNKQITINLKLSYVTGVALTLAGTYYVWKPIYHTALGTIQFPHRVFAVAIFVLTIVLVMMIQQAVEKERVQKILLVGLVLISLFTLFTGARKHWLNQIRATSSEVNYVPSVNHKLPVMGSGVTFYTKSNTLDNLTKYWETFGAFDYLPKQFDLSEDLLLHHVEKESHVLVNTSYQSASNGIRYNGSFGQGKVILPFLHYHGDYLVTDQNKHALRFQIASNKQFVVETTNDTKKIIIQRKHSLIECVAYLINAIAFVVTVYYILVKWLKRKKGEI</sequence>
<feature type="transmembrane region" description="Helical" evidence="1">
    <location>
        <begin position="235"/>
        <end position="259"/>
    </location>
</feature>
<dbReference type="Proteomes" id="UP001523234">
    <property type="component" value="Unassembled WGS sequence"/>
</dbReference>
<feature type="transmembrane region" description="Helical" evidence="1">
    <location>
        <begin position="187"/>
        <end position="204"/>
    </location>
</feature>
<feature type="transmembrane region" description="Helical" evidence="1">
    <location>
        <begin position="559"/>
        <end position="577"/>
    </location>
</feature>
<dbReference type="EMBL" id="JAMWYK010000001">
    <property type="protein sequence ID" value="MCO0831685.1"/>
    <property type="molecule type" value="Genomic_DNA"/>
</dbReference>
<comment type="caution">
    <text evidence="2">The sequence shown here is derived from an EMBL/GenBank/DDBJ whole genome shotgun (WGS) entry which is preliminary data.</text>
</comment>
<feature type="transmembrane region" description="Helical" evidence="1">
    <location>
        <begin position="353"/>
        <end position="374"/>
    </location>
</feature>
<keyword evidence="3" id="KW-1185">Reference proteome</keyword>